<proteinExistence type="predicted"/>
<reference evidence="2 3" key="1">
    <citation type="journal article" date="2016" name="Nat. Commun.">
        <title>Thousands of microbial genomes shed light on interconnected biogeochemical processes in an aquifer system.</title>
        <authorList>
            <person name="Anantharaman K."/>
            <person name="Brown C.T."/>
            <person name="Hug L.A."/>
            <person name="Sharon I."/>
            <person name="Castelle C.J."/>
            <person name="Probst A.J."/>
            <person name="Thomas B.C."/>
            <person name="Singh A."/>
            <person name="Wilkins M.J."/>
            <person name="Karaoz U."/>
            <person name="Brodie E.L."/>
            <person name="Williams K.H."/>
            <person name="Hubbard S.S."/>
            <person name="Banfield J.F."/>
        </authorList>
    </citation>
    <scope>NUCLEOTIDE SEQUENCE [LARGE SCALE GENOMIC DNA]</scope>
</reference>
<keyword evidence="1" id="KW-0812">Transmembrane</keyword>
<feature type="transmembrane region" description="Helical" evidence="1">
    <location>
        <begin position="97"/>
        <end position="114"/>
    </location>
</feature>
<feature type="transmembrane region" description="Helical" evidence="1">
    <location>
        <begin position="313"/>
        <end position="336"/>
    </location>
</feature>
<keyword evidence="1" id="KW-0472">Membrane</keyword>
<evidence type="ECO:0000313" key="2">
    <source>
        <dbReference type="EMBL" id="OGC63774.1"/>
    </source>
</evidence>
<gene>
    <name evidence="2" type="ORF">A2264_02655</name>
</gene>
<protein>
    <recommendedName>
        <fullName evidence="4">Membrane protein 6-pyruvoyl-tetrahydropterin synthase-related domain-containing protein</fullName>
    </recommendedName>
</protein>
<dbReference type="Pfam" id="PF09586">
    <property type="entry name" value="YfhO"/>
    <property type="match status" value="1"/>
</dbReference>
<dbReference type="AlphaFoldDB" id="A0A1F4W2X6"/>
<evidence type="ECO:0008006" key="4">
    <source>
        <dbReference type="Google" id="ProtNLM"/>
    </source>
</evidence>
<feature type="transmembrane region" description="Helical" evidence="1">
    <location>
        <begin position="348"/>
        <end position="368"/>
    </location>
</feature>
<keyword evidence="1" id="KW-1133">Transmembrane helix</keyword>
<dbReference type="EMBL" id="MEVT01000003">
    <property type="protein sequence ID" value="OGC63774.1"/>
    <property type="molecule type" value="Genomic_DNA"/>
</dbReference>
<feature type="transmembrane region" description="Helical" evidence="1">
    <location>
        <begin position="145"/>
        <end position="164"/>
    </location>
</feature>
<feature type="transmembrane region" description="Helical" evidence="1">
    <location>
        <begin position="216"/>
        <end position="237"/>
    </location>
</feature>
<name>A0A1F4W2X6_UNCKA</name>
<feature type="transmembrane region" description="Helical" evidence="1">
    <location>
        <begin position="420"/>
        <end position="439"/>
    </location>
</feature>
<sequence>MTSEFKKALFISLITYLVFFYKLLNPNLLVGGNDSESFFYPSRSYLHEALTVDHRFPFWTERIFLGFPIFADPERSFLNPVNILATLVLGPFQSFKFLHLVFYLLGSLGLWGFIKKRGYNLAGYAVANIIYFFSFFHLFHQQHQSLILTTYTIPLSLYLSDSYFNLQNKKYFLILICLLAILVYFGSFQSIVLLLIANLAFVITNCSFNRINLKHIMAGAILLISLTLPLILPAYSLYKQSARINNTEFAQGSYTPLMLINGVYPFYFDSGPNYKGLMISEDFLIHETYFYFGISSIFLAIGGMAIKHKDKIPIYCGVLTVIFLFLGLVAFVPFLNTLNIPVISLFRYWGRSVVLLVLAIALLAGKFISQEKPQLHLSQLKRPVLFTFAYLGILEVANYGNDLTKNIILLTIHKVLPIDFNFLLYVSVFFILAFSLFLYKSDKLSWVGVKKVFLVFLFLDLLFFGKNVLNGYLENKKDIIDRHIERVGVLNQFPNKRVLPLNGSTSGNLGLYSKSWGIFGYSQLVPKNTLHLLEVAGIDNSKAWSSDVIPPNMEALGISYVLDKDTILQQRGRIIDPEVGNLKIAEGSLEATTDYPTATILETRIKADAGWKVYIDNNTAVAERDSYINIPVPAGIHKVTLKYTPTLFYYGLIIGIIGSLLSLRYLLKES</sequence>
<feature type="transmembrane region" description="Helical" evidence="1">
    <location>
        <begin position="7"/>
        <end position="24"/>
    </location>
</feature>
<dbReference type="InterPro" id="IPR018580">
    <property type="entry name" value="Uncharacterised_YfhO"/>
</dbReference>
<feature type="transmembrane region" description="Helical" evidence="1">
    <location>
        <begin position="647"/>
        <end position="667"/>
    </location>
</feature>
<feature type="transmembrane region" description="Helical" evidence="1">
    <location>
        <begin position="249"/>
        <end position="268"/>
    </location>
</feature>
<feature type="transmembrane region" description="Helical" evidence="1">
    <location>
        <begin position="288"/>
        <end position="306"/>
    </location>
</feature>
<comment type="caution">
    <text evidence="2">The sequence shown here is derived from an EMBL/GenBank/DDBJ whole genome shotgun (WGS) entry which is preliminary data.</text>
</comment>
<evidence type="ECO:0000256" key="1">
    <source>
        <dbReference type="SAM" id="Phobius"/>
    </source>
</evidence>
<feature type="transmembrane region" description="Helical" evidence="1">
    <location>
        <begin position="171"/>
        <end position="204"/>
    </location>
</feature>
<feature type="transmembrane region" description="Helical" evidence="1">
    <location>
        <begin position="451"/>
        <end position="469"/>
    </location>
</feature>
<accession>A0A1F4W2X6</accession>
<organism evidence="2 3">
    <name type="scientific">candidate division WWE3 bacterium RIFOXYA2_FULL_46_9</name>
    <dbReference type="NCBI Taxonomy" id="1802636"/>
    <lineage>
        <taxon>Bacteria</taxon>
        <taxon>Katanobacteria</taxon>
    </lineage>
</organism>
<dbReference type="Proteomes" id="UP000176614">
    <property type="component" value="Unassembled WGS sequence"/>
</dbReference>
<evidence type="ECO:0000313" key="3">
    <source>
        <dbReference type="Proteomes" id="UP000176614"/>
    </source>
</evidence>
<feature type="transmembrane region" description="Helical" evidence="1">
    <location>
        <begin position="121"/>
        <end position="139"/>
    </location>
</feature>